<evidence type="ECO:0000259" key="3">
    <source>
        <dbReference type="PROSITE" id="PS51840"/>
    </source>
</evidence>
<dbReference type="InterPro" id="IPR019448">
    <property type="entry name" value="NT-C2"/>
</dbReference>
<dbReference type="EMBL" id="LR785006">
    <property type="protein sequence ID" value="CAB3244223.1"/>
    <property type="molecule type" value="mRNA"/>
</dbReference>
<feature type="compositionally biased region" description="Polar residues" evidence="2">
    <location>
        <begin position="230"/>
        <end position="241"/>
    </location>
</feature>
<evidence type="ECO:0000313" key="4">
    <source>
        <dbReference type="EMBL" id="CAB3244223.1"/>
    </source>
</evidence>
<feature type="region of interest" description="Disordered" evidence="2">
    <location>
        <begin position="167"/>
        <end position="280"/>
    </location>
</feature>
<reference evidence="4" key="1">
    <citation type="submission" date="2020-04" db="EMBL/GenBank/DDBJ databases">
        <authorList>
            <person name="Neveu A P."/>
        </authorList>
    </citation>
    <scope>NUCLEOTIDE SEQUENCE</scope>
    <source>
        <tissue evidence="4">Whole embryo</tissue>
    </source>
</reference>
<feature type="compositionally biased region" description="Pro residues" evidence="2">
    <location>
        <begin position="268"/>
        <end position="278"/>
    </location>
</feature>
<proteinExistence type="evidence at transcript level"/>
<organism evidence="4">
    <name type="scientific">Phallusia mammillata</name>
    <dbReference type="NCBI Taxonomy" id="59560"/>
    <lineage>
        <taxon>Eukaryota</taxon>
        <taxon>Metazoa</taxon>
        <taxon>Chordata</taxon>
        <taxon>Tunicata</taxon>
        <taxon>Ascidiacea</taxon>
        <taxon>Phlebobranchia</taxon>
        <taxon>Ascidiidae</taxon>
        <taxon>Phallusia</taxon>
    </lineage>
</organism>
<comment type="similarity">
    <text evidence="1">Belongs to the EEIG family.</text>
</comment>
<protein>
    <submittedName>
        <fullName evidence="4">Protein FAM102A-like</fullName>
    </submittedName>
</protein>
<dbReference type="PROSITE" id="PS51840">
    <property type="entry name" value="C2_NT"/>
    <property type="match status" value="1"/>
</dbReference>
<dbReference type="PANTHER" id="PTHR21456">
    <property type="entry name" value="FAMILY WITH SEQUENCE SIMILARITY 102"/>
    <property type="match status" value="1"/>
</dbReference>
<sequence>MSFLKPLVMTKKRFKFQVSLYIDELNSIPTINGFLYCKTSLKNGGTYTQNTSRLNVSEHCVAWRSKFEFSCKMSASPNTGILDPCIVRLSVRREVKGGRSAMKVGYVDLNLAEFAGSGQTSRHCLLEGYDDKIRLDNSILKIVVGMQLLSGDVLFKTPAVRDVAFQLPEETNGMEPQKMDGESSGFGSLPRKTQKHRSQTDPFAPSHSRNVSSVSQQSKKSDYSSQHSRTPSNISQENSVDSLGEQELGISGSGSIKSPQKVPSTPGRNPPPRPPPPHSATIVANRIDDTRVNANDVVSRLIASQDFTHNTSSGEGDNLQLFVTSDGSTALSGQTLHNRVGSGVYHPVVFDTRPRTSSNIVNSHS</sequence>
<dbReference type="Pfam" id="PF10358">
    <property type="entry name" value="NT-C2"/>
    <property type="match status" value="1"/>
</dbReference>
<accession>A0A6F9DD12</accession>
<feature type="domain" description="C2 NT-type" evidence="3">
    <location>
        <begin position="6"/>
        <end position="148"/>
    </location>
</feature>
<evidence type="ECO:0000256" key="1">
    <source>
        <dbReference type="ARBA" id="ARBA00034780"/>
    </source>
</evidence>
<gene>
    <name evidence="4" type="primary">Fam102a</name>
</gene>
<dbReference type="InterPro" id="IPR039931">
    <property type="entry name" value="EEIG1/2-like"/>
</dbReference>
<dbReference type="PANTHER" id="PTHR21456:SF1">
    <property type="entry name" value="C2 NT-TYPE DOMAIN-CONTAINING PROTEIN"/>
    <property type="match status" value="1"/>
</dbReference>
<dbReference type="AlphaFoldDB" id="A0A6F9DD12"/>
<feature type="compositionally biased region" description="Polar residues" evidence="2">
    <location>
        <begin position="253"/>
        <end position="262"/>
    </location>
</feature>
<feature type="compositionally biased region" description="Low complexity" evidence="2">
    <location>
        <begin position="206"/>
        <end position="229"/>
    </location>
</feature>
<evidence type="ECO:0000256" key="2">
    <source>
        <dbReference type="SAM" id="MobiDB-lite"/>
    </source>
</evidence>
<name>A0A6F9DD12_9ASCI</name>